<dbReference type="Gene3D" id="1.10.357.10">
    <property type="entry name" value="Tetracycline Repressor, domain 2"/>
    <property type="match status" value="1"/>
</dbReference>
<accession>A0ABW9FI98</accession>
<dbReference type="RefSeq" id="WP_420165748.1">
    <property type="nucleotide sequence ID" value="NZ_JBDLNV010000006.1"/>
</dbReference>
<dbReference type="InterPro" id="IPR023772">
    <property type="entry name" value="DNA-bd_HTH_TetR-type_CS"/>
</dbReference>
<dbReference type="PROSITE" id="PS01081">
    <property type="entry name" value="HTH_TETR_1"/>
    <property type="match status" value="1"/>
</dbReference>
<evidence type="ECO:0000256" key="1">
    <source>
        <dbReference type="ARBA" id="ARBA00023125"/>
    </source>
</evidence>
<dbReference type="EMBL" id="JBDLNV010000006">
    <property type="protein sequence ID" value="MFM1725257.1"/>
    <property type="molecule type" value="Genomic_DNA"/>
</dbReference>
<comment type="caution">
    <text evidence="4">The sequence shown here is derived from an EMBL/GenBank/DDBJ whole genome shotgun (WGS) entry which is preliminary data.</text>
</comment>
<feature type="domain" description="HTH tetR-type" evidence="3">
    <location>
        <begin position="14"/>
        <end position="73"/>
    </location>
</feature>
<gene>
    <name evidence="4" type="ORF">ABEU20_003868</name>
</gene>
<dbReference type="PROSITE" id="PS50977">
    <property type="entry name" value="HTH_TETR_2"/>
    <property type="match status" value="1"/>
</dbReference>
<organism evidence="4 5">
    <name type="scientific">Rhodococcus parequi</name>
    <dbReference type="NCBI Taxonomy" id="3137122"/>
    <lineage>
        <taxon>Bacteria</taxon>
        <taxon>Bacillati</taxon>
        <taxon>Actinomycetota</taxon>
        <taxon>Actinomycetes</taxon>
        <taxon>Mycobacteriales</taxon>
        <taxon>Nocardiaceae</taxon>
        <taxon>Rhodococcus</taxon>
    </lineage>
</organism>
<dbReference type="Proteomes" id="UP001629745">
    <property type="component" value="Unassembled WGS sequence"/>
</dbReference>
<protein>
    <submittedName>
        <fullName evidence="4">TetR/AcrR family transcriptional regulator</fullName>
    </submittedName>
</protein>
<dbReference type="InterPro" id="IPR009057">
    <property type="entry name" value="Homeodomain-like_sf"/>
</dbReference>
<keyword evidence="1 2" id="KW-0238">DNA-binding</keyword>
<evidence type="ECO:0000313" key="4">
    <source>
        <dbReference type="EMBL" id="MFM1725257.1"/>
    </source>
</evidence>
<evidence type="ECO:0000256" key="2">
    <source>
        <dbReference type="PROSITE-ProRule" id="PRU00335"/>
    </source>
</evidence>
<evidence type="ECO:0000313" key="5">
    <source>
        <dbReference type="Proteomes" id="UP001629745"/>
    </source>
</evidence>
<keyword evidence="5" id="KW-1185">Reference proteome</keyword>
<evidence type="ECO:0000259" key="3">
    <source>
        <dbReference type="PROSITE" id="PS50977"/>
    </source>
</evidence>
<reference evidence="4 5" key="1">
    <citation type="submission" date="2023-11" db="EMBL/GenBank/DDBJ databases">
        <authorList>
            <person name="Val-Calvo J."/>
            <person name="Scortti M."/>
            <person name="Vazquez-Boland J."/>
        </authorList>
    </citation>
    <scope>NUCLEOTIDE SEQUENCE [LARGE SCALE GENOMIC DNA]</scope>
    <source>
        <strain evidence="4 5">PAM 2766</strain>
    </source>
</reference>
<dbReference type="Pfam" id="PF00440">
    <property type="entry name" value="TetR_N"/>
    <property type="match status" value="1"/>
</dbReference>
<dbReference type="SUPFAM" id="SSF46689">
    <property type="entry name" value="Homeodomain-like"/>
    <property type="match status" value="1"/>
</dbReference>
<name>A0ABW9FI98_9NOCA</name>
<dbReference type="InterPro" id="IPR001647">
    <property type="entry name" value="HTH_TetR"/>
</dbReference>
<feature type="DNA-binding region" description="H-T-H motif" evidence="2">
    <location>
        <begin position="36"/>
        <end position="55"/>
    </location>
</feature>
<proteinExistence type="predicted"/>
<sequence>MSEVEAADKVWGRDEVRRAVRLAARKRIAEKGLSFSMRELAADAGVNLGLIHKHVGNKDDVVRAVLARSHEKSAAIVEGVDSVPEAVRALFMVGVADPEYVRIVAWLNLHGRSDLIPNEDMDAFEAITRTSHVSVDDRVRQMAVLAAISGWSLFGSGILQSSEIPDGEREFYEARIADLLATIVNGGAPTRGA</sequence>